<feature type="transmembrane region" description="Helical" evidence="5">
    <location>
        <begin position="42"/>
        <end position="63"/>
    </location>
</feature>
<comment type="subcellular location">
    <subcellularLocation>
        <location evidence="1">Membrane</location>
        <topology evidence="1">Multi-pass membrane protein</topology>
    </subcellularLocation>
</comment>
<dbReference type="InterPro" id="IPR004853">
    <property type="entry name" value="Sugar_P_trans_dom"/>
</dbReference>
<feature type="transmembrane region" description="Helical" evidence="5">
    <location>
        <begin position="75"/>
        <end position="99"/>
    </location>
</feature>
<feature type="transmembrane region" description="Helical" evidence="5">
    <location>
        <begin position="156"/>
        <end position="176"/>
    </location>
</feature>
<evidence type="ECO:0000259" key="6">
    <source>
        <dbReference type="Pfam" id="PF03151"/>
    </source>
</evidence>
<dbReference type="InterPro" id="IPR037185">
    <property type="entry name" value="EmrE-like"/>
</dbReference>
<evidence type="ECO:0000313" key="8">
    <source>
        <dbReference type="Proteomes" id="UP001153321"/>
    </source>
</evidence>
<evidence type="ECO:0000256" key="4">
    <source>
        <dbReference type="ARBA" id="ARBA00023136"/>
    </source>
</evidence>
<keyword evidence="2 5" id="KW-0812">Transmembrane</keyword>
<dbReference type="EMBL" id="LR824535">
    <property type="protein sequence ID" value="CAH1644615.1"/>
    <property type="molecule type" value="Genomic_DNA"/>
</dbReference>
<dbReference type="InterPro" id="IPR050186">
    <property type="entry name" value="TPT_transporter"/>
</dbReference>
<evidence type="ECO:0000256" key="1">
    <source>
        <dbReference type="ARBA" id="ARBA00004141"/>
    </source>
</evidence>
<proteinExistence type="predicted"/>
<dbReference type="PANTHER" id="PTHR11132">
    <property type="entry name" value="SOLUTE CARRIER FAMILY 35"/>
    <property type="match status" value="1"/>
</dbReference>
<protein>
    <recommendedName>
        <fullName evidence="6">Sugar phosphate transporter domain-containing protein</fullName>
    </recommendedName>
</protein>
<keyword evidence="8" id="KW-1185">Reference proteome</keyword>
<feature type="transmembrane region" description="Helical" evidence="5">
    <location>
        <begin position="132"/>
        <end position="150"/>
    </location>
</feature>
<sequence>MALDTSRREALVVVGLCLAWYAASSASNVVGKLVLTDFPYPVTVTMVQLLSIVLLSAPAFALCGVRRQTDFPRRYYWRTLVPLAFAKFLTTICSQVSIWKVPISYAHTVKATTPLWTAGLAWLLFGERQSRGVQLALVVIALGVGVASATELQFDALGLGAALAAAALLSLQHLYSKRVMRDTGVHHLRLLQELGRLALALFAPLWLWRDARALWAGAAPGAGWAQGGALLAADGALAWLQAVAAFSVLSRVSPLAYAVASAAKRAAVVGASLVVLRNPASALNVLGMALAALGVLAYNRAKLAARREPALPV</sequence>
<accession>A0A9P0N7V0</accession>
<organism evidence="7 8">
    <name type="scientific">Spodoptera littoralis</name>
    <name type="common">Egyptian cotton leafworm</name>
    <dbReference type="NCBI Taxonomy" id="7109"/>
    <lineage>
        <taxon>Eukaryota</taxon>
        <taxon>Metazoa</taxon>
        <taxon>Ecdysozoa</taxon>
        <taxon>Arthropoda</taxon>
        <taxon>Hexapoda</taxon>
        <taxon>Insecta</taxon>
        <taxon>Pterygota</taxon>
        <taxon>Neoptera</taxon>
        <taxon>Endopterygota</taxon>
        <taxon>Lepidoptera</taxon>
        <taxon>Glossata</taxon>
        <taxon>Ditrysia</taxon>
        <taxon>Noctuoidea</taxon>
        <taxon>Noctuidae</taxon>
        <taxon>Amphipyrinae</taxon>
        <taxon>Spodoptera</taxon>
    </lineage>
</organism>
<dbReference type="GO" id="GO:0016020">
    <property type="term" value="C:membrane"/>
    <property type="evidence" value="ECO:0007669"/>
    <property type="project" value="UniProtKB-SubCell"/>
</dbReference>
<gene>
    <name evidence="7" type="ORF">SPLIT_LOCUS9968</name>
</gene>
<name>A0A9P0N7V0_SPOLI</name>
<feature type="transmembrane region" description="Helical" evidence="5">
    <location>
        <begin position="282"/>
        <end position="299"/>
    </location>
</feature>
<dbReference type="SUPFAM" id="SSF103481">
    <property type="entry name" value="Multidrug resistance efflux transporter EmrE"/>
    <property type="match status" value="1"/>
</dbReference>
<evidence type="ECO:0000256" key="2">
    <source>
        <dbReference type="ARBA" id="ARBA00022692"/>
    </source>
</evidence>
<reference evidence="7" key="1">
    <citation type="submission" date="2022-02" db="EMBL/GenBank/DDBJ databases">
        <authorList>
            <person name="King R."/>
        </authorList>
    </citation>
    <scope>NUCLEOTIDE SEQUENCE</scope>
</reference>
<dbReference type="AlphaFoldDB" id="A0A9P0N7V0"/>
<feature type="domain" description="Sugar phosphate transporter" evidence="6">
    <location>
        <begin position="13"/>
        <end position="299"/>
    </location>
</feature>
<evidence type="ECO:0000256" key="5">
    <source>
        <dbReference type="SAM" id="Phobius"/>
    </source>
</evidence>
<dbReference type="Proteomes" id="UP001153321">
    <property type="component" value="Chromosome 4"/>
</dbReference>
<keyword evidence="3 5" id="KW-1133">Transmembrane helix</keyword>
<keyword evidence="4 5" id="KW-0472">Membrane</keyword>
<dbReference type="Pfam" id="PF03151">
    <property type="entry name" value="TPT"/>
    <property type="match status" value="1"/>
</dbReference>
<evidence type="ECO:0000313" key="7">
    <source>
        <dbReference type="EMBL" id="CAH1644615.1"/>
    </source>
</evidence>
<feature type="transmembrane region" description="Helical" evidence="5">
    <location>
        <begin position="105"/>
        <end position="125"/>
    </location>
</feature>
<evidence type="ECO:0000256" key="3">
    <source>
        <dbReference type="ARBA" id="ARBA00022989"/>
    </source>
</evidence>